<keyword evidence="4" id="KW-0449">Lipoprotein</keyword>
<feature type="signal peptide" evidence="5">
    <location>
        <begin position="1"/>
        <end position="19"/>
    </location>
</feature>
<organism evidence="7 8">
    <name type="scientific">SAR92 clade bacterium H455</name>
    <dbReference type="NCBI Taxonomy" id="2974818"/>
    <lineage>
        <taxon>Bacteria</taxon>
        <taxon>Pseudomonadati</taxon>
        <taxon>Pseudomonadota</taxon>
        <taxon>Gammaproteobacteria</taxon>
        <taxon>Cellvibrionales</taxon>
        <taxon>Porticoccaceae</taxon>
        <taxon>SAR92 clade</taxon>
    </lineage>
</organism>
<evidence type="ECO:0000256" key="2">
    <source>
        <dbReference type="ARBA" id="ARBA00023136"/>
    </source>
</evidence>
<proteinExistence type="inferred from homology"/>
<evidence type="ECO:0000313" key="7">
    <source>
        <dbReference type="EMBL" id="UVW34701.1"/>
    </source>
</evidence>
<dbReference type="InterPro" id="IPR015943">
    <property type="entry name" value="WD40/YVTN_repeat-like_dom_sf"/>
</dbReference>
<dbReference type="SMART" id="SM00564">
    <property type="entry name" value="PQQ"/>
    <property type="match status" value="7"/>
</dbReference>
<dbReference type="InterPro" id="IPR017687">
    <property type="entry name" value="BamB"/>
</dbReference>
<name>A0ABY5TNN5_9GAMM</name>
<comment type="similarity">
    <text evidence="4">Belongs to the BamB family.</text>
</comment>
<dbReference type="InterPro" id="IPR011047">
    <property type="entry name" value="Quinoprotein_ADH-like_sf"/>
</dbReference>
<dbReference type="Proteomes" id="UP001059934">
    <property type="component" value="Chromosome"/>
</dbReference>
<accession>A0ABY5TNN5</accession>
<dbReference type="EMBL" id="CP103416">
    <property type="protein sequence ID" value="UVW34701.1"/>
    <property type="molecule type" value="Genomic_DNA"/>
</dbReference>
<dbReference type="PANTHER" id="PTHR34512:SF30">
    <property type="entry name" value="OUTER MEMBRANE PROTEIN ASSEMBLY FACTOR BAMB"/>
    <property type="match status" value="1"/>
</dbReference>
<dbReference type="PANTHER" id="PTHR34512">
    <property type="entry name" value="CELL SURFACE PROTEIN"/>
    <property type="match status" value="1"/>
</dbReference>
<comment type="subcellular location">
    <subcellularLocation>
        <location evidence="4">Cell outer membrane</location>
        <topology evidence="4">Lipid-anchor</topology>
    </subcellularLocation>
</comment>
<dbReference type="NCBIfam" id="TIGR03300">
    <property type="entry name" value="assembly_YfgL"/>
    <property type="match status" value="1"/>
</dbReference>
<keyword evidence="3 4" id="KW-0998">Cell outer membrane</keyword>
<evidence type="ECO:0000259" key="6">
    <source>
        <dbReference type="Pfam" id="PF13360"/>
    </source>
</evidence>
<evidence type="ECO:0000313" key="8">
    <source>
        <dbReference type="Proteomes" id="UP001059934"/>
    </source>
</evidence>
<keyword evidence="4" id="KW-0564">Palmitate</keyword>
<gene>
    <name evidence="4 7" type="primary">bamB</name>
    <name evidence="7" type="ORF">NYF23_11900</name>
</gene>
<keyword evidence="8" id="KW-1185">Reference proteome</keyword>
<evidence type="ECO:0000256" key="3">
    <source>
        <dbReference type="ARBA" id="ARBA00023237"/>
    </source>
</evidence>
<feature type="domain" description="Pyrrolo-quinoline quinone repeat" evidence="6">
    <location>
        <begin position="75"/>
        <end position="306"/>
    </location>
</feature>
<dbReference type="PROSITE" id="PS51257">
    <property type="entry name" value="PROKAR_LIPOPROTEIN"/>
    <property type="match status" value="1"/>
</dbReference>
<feature type="chain" id="PRO_5046682809" description="Outer membrane protein assembly factor BamB" evidence="5">
    <location>
        <begin position="20"/>
        <end position="381"/>
    </location>
</feature>
<evidence type="ECO:0000256" key="4">
    <source>
        <dbReference type="HAMAP-Rule" id="MF_00923"/>
    </source>
</evidence>
<evidence type="ECO:0000256" key="1">
    <source>
        <dbReference type="ARBA" id="ARBA00022729"/>
    </source>
</evidence>
<protein>
    <recommendedName>
        <fullName evidence="4">Outer membrane protein assembly factor BamB</fullName>
    </recommendedName>
</protein>
<dbReference type="InterPro" id="IPR018391">
    <property type="entry name" value="PQQ_b-propeller_rpt"/>
</dbReference>
<dbReference type="Pfam" id="PF13360">
    <property type="entry name" value="PQQ_2"/>
    <property type="match status" value="1"/>
</dbReference>
<keyword evidence="2 4" id="KW-0472">Membrane</keyword>
<comment type="function">
    <text evidence="4">Part of the outer membrane protein assembly complex, which is involved in assembly and insertion of beta-barrel proteins into the outer membrane.</text>
</comment>
<dbReference type="HAMAP" id="MF_00923">
    <property type="entry name" value="OM_assembly_BamB"/>
    <property type="match status" value="1"/>
</dbReference>
<dbReference type="InterPro" id="IPR002372">
    <property type="entry name" value="PQQ_rpt_dom"/>
</dbReference>
<dbReference type="Gene3D" id="2.130.10.10">
    <property type="entry name" value="YVTN repeat-like/Quinoprotein amine dehydrogenase"/>
    <property type="match status" value="1"/>
</dbReference>
<evidence type="ECO:0000256" key="5">
    <source>
        <dbReference type="SAM" id="SignalP"/>
    </source>
</evidence>
<reference evidence="7" key="1">
    <citation type="submission" date="2022-08" db="EMBL/GenBank/DDBJ databases">
        <title>Catabolic pathway analysis in culturable SAR92 clade bacteria reveals their overlooked roles in DMSP degradation in coastal seas.</title>
        <authorList>
            <person name="He X."/>
            <person name="Zhang X."/>
            <person name="Zhang Y."/>
        </authorList>
    </citation>
    <scope>NUCLEOTIDE SEQUENCE</scope>
    <source>
        <strain evidence="7">H455</strain>
    </source>
</reference>
<dbReference type="SUPFAM" id="SSF50998">
    <property type="entry name" value="Quinoprotein alcohol dehydrogenase-like"/>
    <property type="match status" value="1"/>
</dbReference>
<keyword evidence="1 4" id="KW-0732">Signal</keyword>
<sequence length="381" mass="40589">MKKLNLLLCALLISGCSWFGGDDEDEIKPAELVKFEQQVKIKKQWSTKVGGGNKKFWTSLRPAANDEAVFAADHDGKVSAIDIASGKRLWSTELDVSISGGVGYASGQVMVGSIEGEVYVLSAADGSVIWTATVSSEILASPQGNGEVVAVQTIDNQLFVFDAQTGVAIWQHEDEAPLLTVRGTSTALVTDRMILVGFDSGKLIAFNPENGSLIWESRLALPKGRTDLERMVDVDGEALLVDDVIYAVTYQGRLGAISRGTGRSLWFQDSSSHSSPAYSGGQVFVSEADSTVRAFNSGSGQVIWTNDQLFLRRVTGPATLAGYMAVADTEGYLHLLNTEDGSFVARTKVDGSGVSAAMLTVGDSLIVQSNSGSLSAFKIEQ</sequence>
<comment type="subunit">
    <text evidence="4">Part of the Bam complex.</text>
</comment>